<accession>A0A6G1IG07</accession>
<sequence length="81" mass="8845">MQTSSGLIEIAPVIDICAEHIQAMACQPAFGVALSTLRGVVELGEYERVRELWPAFATHISSACLFLPRMPSLTAENQLPF</sequence>
<dbReference type="Proteomes" id="UP000799291">
    <property type="component" value="Unassembled WGS sequence"/>
</dbReference>
<evidence type="ECO:0000313" key="1">
    <source>
        <dbReference type="EMBL" id="KAF2676913.1"/>
    </source>
</evidence>
<reference evidence="1" key="1">
    <citation type="journal article" date="2020" name="Stud. Mycol.">
        <title>101 Dothideomycetes genomes: a test case for predicting lifestyles and emergence of pathogens.</title>
        <authorList>
            <person name="Haridas S."/>
            <person name="Albert R."/>
            <person name="Binder M."/>
            <person name="Bloem J."/>
            <person name="Labutti K."/>
            <person name="Salamov A."/>
            <person name="Andreopoulos B."/>
            <person name="Baker S."/>
            <person name="Barry K."/>
            <person name="Bills G."/>
            <person name="Bluhm B."/>
            <person name="Cannon C."/>
            <person name="Castanera R."/>
            <person name="Culley D."/>
            <person name="Daum C."/>
            <person name="Ezra D."/>
            <person name="Gonzalez J."/>
            <person name="Henrissat B."/>
            <person name="Kuo A."/>
            <person name="Liang C."/>
            <person name="Lipzen A."/>
            <person name="Lutzoni F."/>
            <person name="Magnuson J."/>
            <person name="Mondo S."/>
            <person name="Nolan M."/>
            <person name="Ohm R."/>
            <person name="Pangilinan J."/>
            <person name="Park H.-J."/>
            <person name="Ramirez L."/>
            <person name="Alfaro M."/>
            <person name="Sun H."/>
            <person name="Tritt A."/>
            <person name="Yoshinaga Y."/>
            <person name="Zwiers L.-H."/>
            <person name="Turgeon B."/>
            <person name="Goodwin S."/>
            <person name="Spatafora J."/>
            <person name="Crous P."/>
            <person name="Grigoriev I."/>
        </authorList>
    </citation>
    <scope>NUCLEOTIDE SEQUENCE</scope>
    <source>
        <strain evidence="1">CBS 122367</strain>
    </source>
</reference>
<dbReference type="AlphaFoldDB" id="A0A6G1IG07"/>
<name>A0A6G1IG07_9PLEO</name>
<organism evidence="1 2">
    <name type="scientific">Lentithecium fluviatile CBS 122367</name>
    <dbReference type="NCBI Taxonomy" id="1168545"/>
    <lineage>
        <taxon>Eukaryota</taxon>
        <taxon>Fungi</taxon>
        <taxon>Dikarya</taxon>
        <taxon>Ascomycota</taxon>
        <taxon>Pezizomycotina</taxon>
        <taxon>Dothideomycetes</taxon>
        <taxon>Pleosporomycetidae</taxon>
        <taxon>Pleosporales</taxon>
        <taxon>Massarineae</taxon>
        <taxon>Lentitheciaceae</taxon>
        <taxon>Lentithecium</taxon>
    </lineage>
</organism>
<protein>
    <submittedName>
        <fullName evidence="1">Uncharacterized protein</fullName>
    </submittedName>
</protein>
<keyword evidence="2" id="KW-1185">Reference proteome</keyword>
<dbReference type="EMBL" id="MU005628">
    <property type="protein sequence ID" value="KAF2676913.1"/>
    <property type="molecule type" value="Genomic_DNA"/>
</dbReference>
<proteinExistence type="predicted"/>
<gene>
    <name evidence="1" type="ORF">K458DRAFT_177924</name>
</gene>
<evidence type="ECO:0000313" key="2">
    <source>
        <dbReference type="Proteomes" id="UP000799291"/>
    </source>
</evidence>